<feature type="compositionally biased region" description="Pro residues" evidence="1">
    <location>
        <begin position="95"/>
        <end position="108"/>
    </location>
</feature>
<evidence type="ECO:0000256" key="1">
    <source>
        <dbReference type="SAM" id="MobiDB-lite"/>
    </source>
</evidence>
<evidence type="ECO:0000313" key="2">
    <source>
        <dbReference type="EMBL" id="KZP09577.1"/>
    </source>
</evidence>
<dbReference type="OrthoDB" id="2756770at2759"/>
<feature type="region of interest" description="Disordered" evidence="1">
    <location>
        <begin position="47"/>
        <end position="147"/>
    </location>
</feature>
<feature type="compositionally biased region" description="Basic and acidic residues" evidence="1">
    <location>
        <begin position="78"/>
        <end position="93"/>
    </location>
</feature>
<organism evidence="2 3">
    <name type="scientific">Athelia psychrophila</name>
    <dbReference type="NCBI Taxonomy" id="1759441"/>
    <lineage>
        <taxon>Eukaryota</taxon>
        <taxon>Fungi</taxon>
        <taxon>Dikarya</taxon>
        <taxon>Basidiomycota</taxon>
        <taxon>Agaricomycotina</taxon>
        <taxon>Agaricomycetes</taxon>
        <taxon>Agaricomycetidae</taxon>
        <taxon>Atheliales</taxon>
        <taxon>Atheliaceae</taxon>
        <taxon>Athelia</taxon>
    </lineage>
</organism>
<keyword evidence="3" id="KW-1185">Reference proteome</keyword>
<feature type="non-terminal residue" evidence="2">
    <location>
        <position position="217"/>
    </location>
</feature>
<dbReference type="AlphaFoldDB" id="A0A165YHX3"/>
<evidence type="ECO:0000313" key="3">
    <source>
        <dbReference type="Proteomes" id="UP000076532"/>
    </source>
</evidence>
<name>A0A165YHX3_9AGAM</name>
<accession>A0A165YHX3</accession>
<dbReference type="EMBL" id="KV417697">
    <property type="protein sequence ID" value="KZP09577.1"/>
    <property type="molecule type" value="Genomic_DNA"/>
</dbReference>
<proteinExistence type="predicted"/>
<reference evidence="2 3" key="1">
    <citation type="journal article" date="2016" name="Mol. Biol. Evol.">
        <title>Comparative Genomics of Early-Diverging Mushroom-Forming Fungi Provides Insights into the Origins of Lignocellulose Decay Capabilities.</title>
        <authorList>
            <person name="Nagy L.G."/>
            <person name="Riley R."/>
            <person name="Tritt A."/>
            <person name="Adam C."/>
            <person name="Daum C."/>
            <person name="Floudas D."/>
            <person name="Sun H."/>
            <person name="Yadav J.S."/>
            <person name="Pangilinan J."/>
            <person name="Larsson K.H."/>
            <person name="Matsuura K."/>
            <person name="Barry K."/>
            <person name="Labutti K."/>
            <person name="Kuo R."/>
            <person name="Ohm R.A."/>
            <person name="Bhattacharya S.S."/>
            <person name="Shirouzu T."/>
            <person name="Yoshinaga Y."/>
            <person name="Martin F.M."/>
            <person name="Grigoriev I.V."/>
            <person name="Hibbett D.S."/>
        </authorList>
    </citation>
    <scope>NUCLEOTIDE SEQUENCE [LARGE SCALE GENOMIC DNA]</scope>
    <source>
        <strain evidence="2 3">CBS 109695</strain>
    </source>
</reference>
<protein>
    <submittedName>
        <fullName evidence="2">Uncharacterized protein</fullName>
    </submittedName>
</protein>
<dbReference type="Proteomes" id="UP000076532">
    <property type="component" value="Unassembled WGS sequence"/>
</dbReference>
<gene>
    <name evidence="2" type="ORF">FIBSPDRAFT_697184</name>
</gene>
<sequence length="217" mass="24540">MIYIGTADDNKKAYKFMRLPNNVIFTGTTALFDETLFPKCPDHKQRTFTRIGENPNNIPLEVSDDDDDVYRPNSPQIPKRDVDHGHDDDRERAGPPAPVPPPPPPPPVEPRRSRRERNFVPTPGNIYGEKRNPPVPGPSSDQPTPSADEALMASLCREGGVELMNFLISKAVPDNSELLPQKSNVREWTYRDIIQLPLVEQKGWKNACREELKSLHE</sequence>